<name>I4BHA0_MYCCN</name>
<reference evidence="9 10" key="1">
    <citation type="submission" date="2012-06" db="EMBL/GenBank/DDBJ databases">
        <title>Complete sequence of chromosome of Mycobacterium chubuense NBB4.</title>
        <authorList>
            <consortium name="US DOE Joint Genome Institute"/>
            <person name="Lucas S."/>
            <person name="Han J."/>
            <person name="Lapidus A."/>
            <person name="Cheng J.-F."/>
            <person name="Goodwin L."/>
            <person name="Pitluck S."/>
            <person name="Peters L."/>
            <person name="Mikhailova N."/>
            <person name="Teshima H."/>
            <person name="Detter J.C."/>
            <person name="Han C."/>
            <person name="Tapia R."/>
            <person name="Land M."/>
            <person name="Hauser L."/>
            <person name="Kyrpides N."/>
            <person name="Ivanova N."/>
            <person name="Pagani I."/>
            <person name="Mattes T."/>
            <person name="Holmes A."/>
            <person name="Rutledge P."/>
            <person name="Paulsen I."/>
            <person name="Coleman N."/>
            <person name="Woyke T."/>
        </authorList>
    </citation>
    <scope>NUCLEOTIDE SEQUENCE [LARGE SCALE GENOMIC DNA]</scope>
    <source>
        <strain evidence="9 10">NBB4</strain>
    </source>
</reference>
<evidence type="ECO:0000256" key="3">
    <source>
        <dbReference type="ARBA" id="ARBA00022801"/>
    </source>
</evidence>
<dbReference type="PANTHER" id="PTHR34978">
    <property type="entry name" value="POSSIBLE SENSOR-TRANSDUCER PROTEIN BLAR"/>
    <property type="match status" value="1"/>
</dbReference>
<dbReference type="Pfam" id="PF01435">
    <property type="entry name" value="Peptidase_M48"/>
    <property type="match status" value="1"/>
</dbReference>
<dbReference type="GO" id="GO:0006508">
    <property type="term" value="P:proteolysis"/>
    <property type="evidence" value="ECO:0007669"/>
    <property type="project" value="UniProtKB-KW"/>
</dbReference>
<evidence type="ECO:0000256" key="7">
    <source>
        <dbReference type="SAM" id="Phobius"/>
    </source>
</evidence>
<feature type="transmembrane region" description="Helical" evidence="7">
    <location>
        <begin position="288"/>
        <end position="307"/>
    </location>
</feature>
<dbReference type="AlphaFoldDB" id="I4BHA0"/>
<dbReference type="EMBL" id="CP003053">
    <property type="protein sequence ID" value="AFM16657.1"/>
    <property type="molecule type" value="Genomic_DNA"/>
</dbReference>
<evidence type="ECO:0000313" key="9">
    <source>
        <dbReference type="EMBL" id="AFM16657.1"/>
    </source>
</evidence>
<dbReference type="InterPro" id="IPR001915">
    <property type="entry name" value="Peptidase_M48"/>
</dbReference>
<keyword evidence="7" id="KW-1133">Transmembrane helix</keyword>
<keyword evidence="1 6" id="KW-0645">Protease</keyword>
<dbReference type="STRING" id="710421.Mycch_1870"/>
<keyword evidence="4 6" id="KW-0862">Zinc</keyword>
<organism evidence="9 10">
    <name type="scientific">Mycolicibacterium chubuense (strain NBB4)</name>
    <name type="common">Mycobacterium chubuense</name>
    <dbReference type="NCBI Taxonomy" id="710421"/>
    <lineage>
        <taxon>Bacteria</taxon>
        <taxon>Bacillati</taxon>
        <taxon>Actinomycetota</taxon>
        <taxon>Actinomycetes</taxon>
        <taxon>Mycobacteriales</taxon>
        <taxon>Mycobacteriaceae</taxon>
        <taxon>Mycolicibacterium</taxon>
    </lineage>
</organism>
<keyword evidence="2" id="KW-0479">Metal-binding</keyword>
<dbReference type="GO" id="GO:0004222">
    <property type="term" value="F:metalloendopeptidase activity"/>
    <property type="evidence" value="ECO:0007669"/>
    <property type="project" value="InterPro"/>
</dbReference>
<dbReference type="CDD" id="cd07326">
    <property type="entry name" value="M56_BlaR1_MecR1_like"/>
    <property type="match status" value="1"/>
</dbReference>
<sequence length="310" mass="32295" precursor="true">MNAVTFLLTYAVALSWLAPAVLGSRLVTDTHPRLGVAAWLATLGTALGAWVCALAVVVFGAVHSLVTDTALTFCVQTLGITSHLMLPSSLATGLVVGLLVVTATVAVHTARRVILSLIGTRHCNREHAEAVRIVGRATEHGEVVELPADRPAAYCVSGAGRRAIVVTTGALQRLEKPELAAVLAHERAHLHGGHHHVIAVLNALAAALPRLPLMRAAAESVPILLEMCADDTAARTHGRGTLASSLIALSIGGRMRDGVLAAAGTAVLHRVVRLTRPPERKLHRTRTAALAVVVTAACTAPAIAFTLCGF</sequence>
<keyword evidence="7" id="KW-0472">Membrane</keyword>
<keyword evidence="7" id="KW-0812">Transmembrane</keyword>
<evidence type="ECO:0000256" key="6">
    <source>
        <dbReference type="RuleBase" id="RU003983"/>
    </source>
</evidence>
<feature type="transmembrane region" description="Helical" evidence="7">
    <location>
        <begin position="39"/>
        <end position="62"/>
    </location>
</feature>
<dbReference type="KEGG" id="mcb:Mycch_1870"/>
<evidence type="ECO:0000256" key="5">
    <source>
        <dbReference type="ARBA" id="ARBA00023049"/>
    </source>
</evidence>
<dbReference type="GO" id="GO:0046872">
    <property type="term" value="F:metal ion binding"/>
    <property type="evidence" value="ECO:0007669"/>
    <property type="project" value="UniProtKB-KW"/>
</dbReference>
<evidence type="ECO:0000259" key="8">
    <source>
        <dbReference type="Pfam" id="PF01435"/>
    </source>
</evidence>
<dbReference type="HOGENOM" id="CLU_056335_0_0_11"/>
<keyword evidence="3 6" id="KW-0378">Hydrolase</keyword>
<keyword evidence="5 6" id="KW-0482">Metalloprotease</keyword>
<protein>
    <submittedName>
        <fullName evidence="9">Zn-dependent protease with chaperone function</fullName>
    </submittedName>
</protein>
<evidence type="ECO:0000256" key="4">
    <source>
        <dbReference type="ARBA" id="ARBA00022833"/>
    </source>
</evidence>
<dbReference type="RefSeq" id="WP_014815138.1">
    <property type="nucleotide sequence ID" value="NC_018027.1"/>
</dbReference>
<dbReference type="Proteomes" id="UP000006057">
    <property type="component" value="Chromosome"/>
</dbReference>
<evidence type="ECO:0000256" key="2">
    <source>
        <dbReference type="ARBA" id="ARBA00022723"/>
    </source>
</evidence>
<comment type="cofactor">
    <cofactor evidence="6">
        <name>Zn(2+)</name>
        <dbReference type="ChEBI" id="CHEBI:29105"/>
    </cofactor>
    <text evidence="6">Binds 1 zinc ion per subunit.</text>
</comment>
<dbReference type="PANTHER" id="PTHR34978:SF3">
    <property type="entry name" value="SLR0241 PROTEIN"/>
    <property type="match status" value="1"/>
</dbReference>
<comment type="similarity">
    <text evidence="6">Belongs to the peptidase M48 family.</text>
</comment>
<feature type="domain" description="Peptidase M48" evidence="8">
    <location>
        <begin position="129"/>
        <end position="201"/>
    </location>
</feature>
<accession>I4BHA0</accession>
<evidence type="ECO:0000313" key="10">
    <source>
        <dbReference type="Proteomes" id="UP000006057"/>
    </source>
</evidence>
<keyword evidence="10" id="KW-1185">Reference proteome</keyword>
<dbReference type="eggNOG" id="COG0501">
    <property type="taxonomic scope" value="Bacteria"/>
</dbReference>
<dbReference type="PATRIC" id="fig|710421.3.peg.1873"/>
<evidence type="ECO:0000256" key="1">
    <source>
        <dbReference type="ARBA" id="ARBA00022670"/>
    </source>
</evidence>
<feature type="transmembrane region" description="Helical" evidence="7">
    <location>
        <begin position="92"/>
        <end position="110"/>
    </location>
</feature>
<dbReference type="InterPro" id="IPR052173">
    <property type="entry name" value="Beta-lactam_resp_regulator"/>
</dbReference>
<dbReference type="Gene3D" id="3.30.2010.10">
    <property type="entry name" value="Metalloproteases ('zincins'), catalytic domain"/>
    <property type="match status" value="1"/>
</dbReference>
<dbReference type="OrthoDB" id="9785340at2"/>
<gene>
    <name evidence="9" type="ordered locus">Mycch_1870</name>
</gene>
<proteinExistence type="inferred from homology"/>